<protein>
    <submittedName>
        <fullName evidence="8">RNA polymerase sigma-70 factor (ECF subfamily)</fullName>
    </submittedName>
</protein>
<dbReference type="InterPro" id="IPR013324">
    <property type="entry name" value="RNA_pol_sigma_r3/r4-like"/>
</dbReference>
<reference evidence="8 9" key="1">
    <citation type="submission" date="2021-03" db="EMBL/GenBank/DDBJ databases">
        <title>Sequencing the genomes of 1000 actinobacteria strains.</title>
        <authorList>
            <person name="Klenk H.-P."/>
        </authorList>
    </citation>
    <scope>NUCLEOTIDE SEQUENCE [LARGE SCALE GENOMIC DNA]</scope>
    <source>
        <strain evidence="8 9">DSM 13468</strain>
    </source>
</reference>
<dbReference type="NCBIfam" id="TIGR02937">
    <property type="entry name" value="sigma70-ECF"/>
    <property type="match status" value="1"/>
</dbReference>
<dbReference type="SUPFAM" id="SSF88659">
    <property type="entry name" value="Sigma3 and sigma4 domains of RNA polymerase sigma factors"/>
    <property type="match status" value="1"/>
</dbReference>
<name>A0ABS4WL03_9MICO</name>
<comment type="similarity">
    <text evidence="1">Belongs to the sigma-70 factor family. ECF subfamily.</text>
</comment>
<gene>
    <name evidence="8" type="ORF">JOF42_000369</name>
</gene>
<keyword evidence="2" id="KW-0805">Transcription regulation</keyword>
<feature type="domain" description="RNA polymerase sigma factor 70 region 4 type 2" evidence="7">
    <location>
        <begin position="138"/>
        <end position="189"/>
    </location>
</feature>
<evidence type="ECO:0000259" key="6">
    <source>
        <dbReference type="Pfam" id="PF04542"/>
    </source>
</evidence>
<evidence type="ECO:0000259" key="7">
    <source>
        <dbReference type="Pfam" id="PF08281"/>
    </source>
</evidence>
<dbReference type="InterPro" id="IPR039425">
    <property type="entry name" value="RNA_pol_sigma-70-like"/>
</dbReference>
<keyword evidence="5" id="KW-0804">Transcription</keyword>
<evidence type="ECO:0000313" key="8">
    <source>
        <dbReference type="EMBL" id="MBP2376874.1"/>
    </source>
</evidence>
<evidence type="ECO:0000313" key="9">
    <source>
        <dbReference type="Proteomes" id="UP000703720"/>
    </source>
</evidence>
<dbReference type="InterPro" id="IPR014284">
    <property type="entry name" value="RNA_pol_sigma-70_dom"/>
</dbReference>
<evidence type="ECO:0000256" key="4">
    <source>
        <dbReference type="ARBA" id="ARBA00023125"/>
    </source>
</evidence>
<accession>A0ABS4WL03</accession>
<evidence type="ECO:0000256" key="3">
    <source>
        <dbReference type="ARBA" id="ARBA00023082"/>
    </source>
</evidence>
<evidence type="ECO:0000256" key="1">
    <source>
        <dbReference type="ARBA" id="ARBA00010641"/>
    </source>
</evidence>
<proteinExistence type="inferred from homology"/>
<dbReference type="InterPro" id="IPR036388">
    <property type="entry name" value="WH-like_DNA-bd_sf"/>
</dbReference>
<dbReference type="Gene3D" id="1.10.1740.10">
    <property type="match status" value="1"/>
</dbReference>
<dbReference type="Proteomes" id="UP000703720">
    <property type="component" value="Unassembled WGS sequence"/>
</dbReference>
<dbReference type="Pfam" id="PF08281">
    <property type="entry name" value="Sigma70_r4_2"/>
    <property type="match status" value="1"/>
</dbReference>
<dbReference type="PANTHER" id="PTHR43133">
    <property type="entry name" value="RNA POLYMERASE ECF-TYPE SIGMA FACTO"/>
    <property type="match status" value="1"/>
</dbReference>
<dbReference type="SUPFAM" id="SSF88946">
    <property type="entry name" value="Sigma2 domain of RNA polymerase sigma factors"/>
    <property type="match status" value="1"/>
</dbReference>
<dbReference type="Pfam" id="PF04542">
    <property type="entry name" value="Sigma70_r2"/>
    <property type="match status" value="1"/>
</dbReference>
<dbReference type="InterPro" id="IPR013325">
    <property type="entry name" value="RNA_pol_sigma_r2"/>
</dbReference>
<dbReference type="RefSeq" id="WP_210096291.1">
    <property type="nucleotide sequence ID" value="NZ_BAAAIO010000001.1"/>
</dbReference>
<keyword evidence="4" id="KW-0238">DNA-binding</keyword>
<evidence type="ECO:0000256" key="5">
    <source>
        <dbReference type="ARBA" id="ARBA00023163"/>
    </source>
</evidence>
<organism evidence="8 9">
    <name type="scientific">Microbacterium phyllosphaerae</name>
    <dbReference type="NCBI Taxonomy" id="124798"/>
    <lineage>
        <taxon>Bacteria</taxon>
        <taxon>Bacillati</taxon>
        <taxon>Actinomycetota</taxon>
        <taxon>Actinomycetes</taxon>
        <taxon>Micrococcales</taxon>
        <taxon>Microbacteriaceae</taxon>
        <taxon>Microbacterium</taxon>
    </lineage>
</organism>
<comment type="caution">
    <text evidence="8">The sequence shown here is derived from an EMBL/GenBank/DDBJ whole genome shotgun (WGS) entry which is preliminary data.</text>
</comment>
<dbReference type="CDD" id="cd06171">
    <property type="entry name" value="Sigma70_r4"/>
    <property type="match status" value="1"/>
</dbReference>
<feature type="domain" description="RNA polymerase sigma-70 region 2" evidence="6">
    <location>
        <begin position="47"/>
        <end position="110"/>
    </location>
</feature>
<keyword evidence="9" id="KW-1185">Reference proteome</keyword>
<dbReference type="EMBL" id="JAGIOA010000001">
    <property type="protein sequence ID" value="MBP2376874.1"/>
    <property type="molecule type" value="Genomic_DNA"/>
</dbReference>
<dbReference type="InterPro" id="IPR013249">
    <property type="entry name" value="RNA_pol_sigma70_r4_t2"/>
</dbReference>
<dbReference type="Gene3D" id="1.10.10.10">
    <property type="entry name" value="Winged helix-like DNA-binding domain superfamily/Winged helix DNA-binding domain"/>
    <property type="match status" value="1"/>
</dbReference>
<sequence>MNTVVWSNLFGRVRLAYAGADVPSFEPTPSIGQTGSPRNKEVAFRILFDEYWARIRRHIACFVDNAEEIDELTAEVFVVAWKKLDPAKPMGLTWFLRVADNKLRDAGRRRLSRARVLEALTRGLTHSSNGLHPLEVLALRQALKNLNARERQVIVLTYWDGLTAGEISEVLRCSQGSVWTTLTRARTKLREQLELKGAEA</sequence>
<dbReference type="PANTHER" id="PTHR43133:SF8">
    <property type="entry name" value="RNA POLYMERASE SIGMA FACTOR HI_1459-RELATED"/>
    <property type="match status" value="1"/>
</dbReference>
<dbReference type="InterPro" id="IPR007627">
    <property type="entry name" value="RNA_pol_sigma70_r2"/>
</dbReference>
<keyword evidence="3" id="KW-0731">Sigma factor</keyword>
<evidence type="ECO:0000256" key="2">
    <source>
        <dbReference type="ARBA" id="ARBA00023015"/>
    </source>
</evidence>